<dbReference type="SUPFAM" id="SSF52980">
    <property type="entry name" value="Restriction endonuclease-like"/>
    <property type="match status" value="1"/>
</dbReference>
<proteinExistence type="predicted"/>
<dbReference type="InterPro" id="IPR008538">
    <property type="entry name" value="Uma2"/>
</dbReference>
<dbReference type="Gene3D" id="3.90.1570.10">
    <property type="entry name" value="tt1808, chain A"/>
    <property type="match status" value="1"/>
</dbReference>
<gene>
    <name evidence="2" type="ORF">CAP_6781</name>
</gene>
<dbReference type="InterPro" id="IPR012296">
    <property type="entry name" value="Nuclease_put_TT1808"/>
</dbReference>
<dbReference type="PANTHER" id="PTHR34107">
    <property type="entry name" value="SLL0198 PROTEIN-RELATED"/>
    <property type="match status" value="1"/>
</dbReference>
<accession>A0A017T025</accession>
<organism evidence="2 3">
    <name type="scientific">Chondromyces apiculatus DSM 436</name>
    <dbReference type="NCBI Taxonomy" id="1192034"/>
    <lineage>
        <taxon>Bacteria</taxon>
        <taxon>Pseudomonadati</taxon>
        <taxon>Myxococcota</taxon>
        <taxon>Polyangia</taxon>
        <taxon>Polyangiales</taxon>
        <taxon>Polyangiaceae</taxon>
        <taxon>Chondromyces</taxon>
    </lineage>
</organism>
<dbReference type="InterPro" id="IPR011335">
    <property type="entry name" value="Restrct_endonuc-II-like"/>
</dbReference>
<dbReference type="EMBL" id="ASRX01000059">
    <property type="protein sequence ID" value="EYF02574.1"/>
    <property type="molecule type" value="Genomic_DNA"/>
</dbReference>
<dbReference type="eggNOG" id="COG4636">
    <property type="taxonomic scope" value="Bacteria"/>
</dbReference>
<dbReference type="AlphaFoldDB" id="A0A017T025"/>
<sequence>MVANVVVVLKAYARAHAGFRVAAGDPGTKLKREPDVLRGPDVAMVRAERRPTGRGEAGWLEGAPELAVEIVGDAQPMSDLLKKATEYLSAGSKLVWLIDATAERVVVLTPPDHVRVLGAGEVLDGGEAFPGLRCEMNALFE</sequence>
<keyword evidence="3" id="KW-1185">Reference proteome</keyword>
<dbReference type="RefSeq" id="WP_044247389.1">
    <property type="nucleotide sequence ID" value="NZ_ASRX01000059.1"/>
</dbReference>
<dbReference type="Pfam" id="PF05685">
    <property type="entry name" value="Uma2"/>
    <property type="match status" value="1"/>
</dbReference>
<dbReference type="CDD" id="cd06260">
    <property type="entry name" value="DUF820-like"/>
    <property type="match status" value="1"/>
</dbReference>
<feature type="domain" description="Putative restriction endonuclease" evidence="1">
    <location>
        <begin position="3"/>
        <end position="136"/>
    </location>
</feature>
<dbReference type="STRING" id="1192034.CAP_6781"/>
<evidence type="ECO:0000313" key="2">
    <source>
        <dbReference type="EMBL" id="EYF02574.1"/>
    </source>
</evidence>
<comment type="caution">
    <text evidence="2">The sequence shown here is derived from an EMBL/GenBank/DDBJ whole genome shotgun (WGS) entry which is preliminary data.</text>
</comment>
<dbReference type="Proteomes" id="UP000019678">
    <property type="component" value="Unassembled WGS sequence"/>
</dbReference>
<evidence type="ECO:0000259" key="1">
    <source>
        <dbReference type="Pfam" id="PF05685"/>
    </source>
</evidence>
<name>A0A017T025_9BACT</name>
<reference evidence="2 3" key="1">
    <citation type="submission" date="2013-05" db="EMBL/GenBank/DDBJ databases">
        <title>Genome assembly of Chondromyces apiculatus DSM 436.</title>
        <authorList>
            <person name="Sharma G."/>
            <person name="Khatri I."/>
            <person name="Kaur C."/>
            <person name="Mayilraj S."/>
            <person name="Subramanian S."/>
        </authorList>
    </citation>
    <scope>NUCLEOTIDE SEQUENCE [LARGE SCALE GENOMIC DNA]</scope>
    <source>
        <strain evidence="2 3">DSM 436</strain>
    </source>
</reference>
<evidence type="ECO:0000313" key="3">
    <source>
        <dbReference type="Proteomes" id="UP000019678"/>
    </source>
</evidence>
<dbReference type="PANTHER" id="PTHR34107:SF1">
    <property type="entry name" value="SLL0198 PROTEIN"/>
    <property type="match status" value="1"/>
</dbReference>
<protein>
    <recommendedName>
        <fullName evidence="1">Putative restriction endonuclease domain-containing protein</fullName>
    </recommendedName>
</protein>